<reference evidence="22" key="2">
    <citation type="submission" date="2018-07" db="EMBL/GenBank/DDBJ databases">
        <authorList>
            <person name="Quirk P.G."/>
            <person name="Krulwich T.A."/>
        </authorList>
    </citation>
    <scope>NUCLEOTIDE SEQUENCE</scope>
</reference>
<evidence type="ECO:0000256" key="6">
    <source>
        <dbReference type="ARBA" id="ARBA00023136"/>
    </source>
</evidence>
<dbReference type="GO" id="GO:0005643">
    <property type="term" value="C:nuclear pore"/>
    <property type="evidence" value="ECO:0007669"/>
    <property type="project" value="TreeGrafter"/>
</dbReference>
<dbReference type="EMBL" id="UFQS01001380">
    <property type="protein sequence ID" value="SSX10610.1"/>
    <property type="molecule type" value="Genomic_DNA"/>
</dbReference>
<dbReference type="Pfam" id="PF22962">
    <property type="entry name" value="Ig_NUP210_7th"/>
    <property type="match status" value="1"/>
</dbReference>
<evidence type="ECO:0000256" key="3">
    <source>
        <dbReference type="ARBA" id="ARBA00022692"/>
    </source>
</evidence>
<protein>
    <submittedName>
        <fullName evidence="21">CSON002297 protein</fullName>
    </submittedName>
</protein>
<evidence type="ECO:0000313" key="22">
    <source>
        <dbReference type="EMBL" id="SSX30293.1"/>
    </source>
</evidence>
<dbReference type="EMBL" id="UFQT01001380">
    <property type="protein sequence ID" value="SSX30293.1"/>
    <property type="molecule type" value="Genomic_DNA"/>
</dbReference>
<dbReference type="SUPFAM" id="SSF49373">
    <property type="entry name" value="Invasin/intimin cell-adhesion fragments"/>
    <property type="match status" value="1"/>
</dbReference>
<accession>A0A336L0J1</accession>
<feature type="domain" description="NUP210 C-terminal Ig-like" evidence="12">
    <location>
        <begin position="1680"/>
        <end position="1800"/>
    </location>
</feature>
<evidence type="ECO:0000256" key="2">
    <source>
        <dbReference type="ARBA" id="ARBA00007313"/>
    </source>
</evidence>
<evidence type="ECO:0000256" key="7">
    <source>
        <dbReference type="ARBA" id="ARBA00023180"/>
    </source>
</evidence>
<evidence type="ECO:0000256" key="8">
    <source>
        <dbReference type="ARBA" id="ARBA00023242"/>
    </source>
</evidence>
<organism evidence="21">
    <name type="scientific">Culicoides sonorensis</name>
    <name type="common">Biting midge</name>
    <dbReference type="NCBI Taxonomy" id="179676"/>
    <lineage>
        <taxon>Eukaryota</taxon>
        <taxon>Metazoa</taxon>
        <taxon>Ecdysozoa</taxon>
        <taxon>Arthropoda</taxon>
        <taxon>Hexapoda</taxon>
        <taxon>Insecta</taxon>
        <taxon>Pterygota</taxon>
        <taxon>Neoptera</taxon>
        <taxon>Endopterygota</taxon>
        <taxon>Diptera</taxon>
        <taxon>Nematocera</taxon>
        <taxon>Chironomoidea</taxon>
        <taxon>Ceratopogonidae</taxon>
        <taxon>Ceratopogoninae</taxon>
        <taxon>Culicoides</taxon>
        <taxon>Monoculicoides</taxon>
    </lineage>
</organism>
<keyword evidence="5 10" id="KW-1133">Transmembrane helix</keyword>
<feature type="domain" description="NUP210 Ig-like" evidence="13">
    <location>
        <begin position="1451"/>
        <end position="1556"/>
    </location>
</feature>
<dbReference type="PANTHER" id="PTHR23019">
    <property type="entry name" value="NUCLEAR PORE MEMBRANE GLYCOPROTEIN GP210-RELATED"/>
    <property type="match status" value="1"/>
</dbReference>
<evidence type="ECO:0000256" key="9">
    <source>
        <dbReference type="SAM" id="MobiDB-lite"/>
    </source>
</evidence>
<dbReference type="Pfam" id="PF22969">
    <property type="entry name" value="Ig_NUP210_2nd"/>
    <property type="match status" value="1"/>
</dbReference>
<dbReference type="InterPro" id="IPR055095">
    <property type="entry name" value="NUP210_Ig_C"/>
</dbReference>
<dbReference type="InterPro" id="IPR055098">
    <property type="entry name" value="Ig_NUP210_3rd"/>
</dbReference>
<dbReference type="Pfam" id="PF26182">
    <property type="entry name" value="Ig_NUP210_5th"/>
    <property type="match status" value="1"/>
</dbReference>
<dbReference type="Pfam" id="PF22963">
    <property type="entry name" value="Ig_NUP210_3rd"/>
    <property type="match status" value="1"/>
</dbReference>
<feature type="domain" description="NUP210 Ig-like" evidence="18">
    <location>
        <begin position="993"/>
        <end position="1058"/>
    </location>
</feature>
<evidence type="ECO:0000256" key="1">
    <source>
        <dbReference type="ARBA" id="ARBA00004590"/>
    </source>
</evidence>
<feature type="domain" description="NUP210 Ig-like" evidence="20">
    <location>
        <begin position="1266"/>
        <end position="1358"/>
    </location>
</feature>
<dbReference type="Pfam" id="PF22967">
    <property type="entry name" value="Ig_NUP210_1st"/>
    <property type="match status" value="1"/>
</dbReference>
<keyword evidence="6 10" id="KW-0472">Membrane</keyword>
<keyword evidence="8" id="KW-0539">Nucleus</keyword>
<evidence type="ECO:0000259" key="18">
    <source>
        <dbReference type="Pfam" id="PF24902"/>
    </source>
</evidence>
<dbReference type="VEuPathDB" id="VectorBase:CSON002297"/>
<evidence type="ECO:0000259" key="13">
    <source>
        <dbReference type="Pfam" id="PF22959"/>
    </source>
</evidence>
<evidence type="ECO:0000259" key="17">
    <source>
        <dbReference type="Pfam" id="PF22969"/>
    </source>
</evidence>
<feature type="transmembrane region" description="Helical" evidence="10">
    <location>
        <begin position="1883"/>
        <end position="1904"/>
    </location>
</feature>
<dbReference type="Pfam" id="PF26181">
    <property type="entry name" value="Ig_NUP210_13th"/>
    <property type="match status" value="1"/>
</dbReference>
<feature type="signal peptide" evidence="11">
    <location>
        <begin position="1"/>
        <end position="20"/>
    </location>
</feature>
<feature type="domain" description="NUP210 Ig-like" evidence="16">
    <location>
        <begin position="30"/>
        <end position="88"/>
    </location>
</feature>
<dbReference type="InterPro" id="IPR008964">
    <property type="entry name" value="Invasin/intimin_cell_adhesion"/>
</dbReference>
<evidence type="ECO:0000256" key="4">
    <source>
        <dbReference type="ARBA" id="ARBA00022729"/>
    </source>
</evidence>
<dbReference type="InterPro" id="IPR056899">
    <property type="entry name" value="Ig_NUP210_9th"/>
</dbReference>
<name>A0A336L0J1_CULSO</name>
<dbReference type="GO" id="GO:0031965">
    <property type="term" value="C:nuclear membrane"/>
    <property type="evidence" value="ECO:0007669"/>
    <property type="project" value="UniProtKB-SubCell"/>
</dbReference>
<feature type="chain" id="PRO_5036328563" evidence="11">
    <location>
        <begin position="21"/>
        <end position="2029"/>
    </location>
</feature>
<feature type="domain" description="NUP210 Ig-like" evidence="19">
    <location>
        <begin position="518"/>
        <end position="602"/>
    </location>
</feature>
<evidence type="ECO:0000259" key="14">
    <source>
        <dbReference type="Pfam" id="PF22962"/>
    </source>
</evidence>
<dbReference type="PANTHER" id="PTHR23019:SF0">
    <property type="entry name" value="NUCLEAR PORE MEMBRANE GLYCOPROTEIN 210"/>
    <property type="match status" value="1"/>
</dbReference>
<evidence type="ECO:0000259" key="16">
    <source>
        <dbReference type="Pfam" id="PF22967"/>
    </source>
</evidence>
<proteinExistence type="inferred from homology"/>
<sequence>MDWLRIFSVLLLTGFLCVNSTKLNYPRILTSSRLDLVQIKPIYEPGTTDCSFKAIVTTLSKEKRRNTAIVLAEDLSTGEVLRCDVILDLIHELGVLTTTRELYLEEAPETFELWAQDSQGNAFTTLEGIEFNWEISSQNYRSIDAKSTSSEDPSWKQVLRFLTFSQSKYHEVPKSVEKFENLGLRGYMVLLEGINTGTARVKVRLPYPEYAQVAEVTADIMVLANLLLDPLDVHILVGDQITFRVLQLKSNRLQEITLNNQYYLEIEDTKKATIDGKVVTGQSLGRTFVVLKDRNVPDEKLANTENKPPLPKASVTVVLPHKLELNLLPHYNWVTTESESHTIALDLYSKNDQKITLGPKYKFGYQFDKTLFGEKTVNLNASRIDGVALKEGMSPVKGTFDKYNLQATADLQIYSKLQLTPKLVILPFDPNSPQRQQIQFIATGGDGSYTWTTGNSQLLHISQTGLAEIYMENLKYSTSKTSNQGEVLALTSVTVALSRNTKIEKKADVVFIPPEKLEIVSYNFETAVGDYVVIHVAFYAKVNGTLTPYTACDNVHFDLNFSNNQIFNIDVEKVPEKYKKNACRQYFLKASSVGTTNFKVSHRFMDKELSDEVVLVTFDPLNILNPVTNEIVLPIGSSRNVFYHHGPRKVFNIEAELIKKVNYDHQLVDINEVIGEFAEDTKYIYNILCKKVGDQVITLNIFNALSSSAAVPYITKYETKVYCVKPRFLNLYTIEKLKAGCPLKRQNSQLHVRTTNDEMQIEIEVLDAHQRKLQNISSLIIDWHFTQGDGKSHTDQILFSRKSDVDLFDGVPIPKRDYLMTSINEIDVNFKIKGVVTQYDEAVLDHYAIWPEIPHFGIKKTPDSKAATPLIENELNFLSVDKTLLPFSTLSIFLSTNVIKRMRLAQGNVDLFDGVPIPKRDYLMTSINEIDMNFKIKGVVTQYDEAVLDHYAIWPEIPHFGIKKTPDSKPVTPLIENELNFLSVDKTLLPFSTLSIFLSTNVIKRIRLAQGSGYYDIKASPTGIVEVQFDETSRELVLIPRKIGETRISVLDRCLSTESSILTVSVVSIGRIEIQSPDRVEKTKSIEAIVKLFDTNDNLLTIDYDNLAMYHLREDVLDPNLLSLKLGNQVNLNEGEIRYVITGVELGETKIVMSSNLGAGENEGRRVSSAPAPIQVFPPLTLYPRNITMYVGTSVQIYSKGGPYPDVNVLYSVKQSEIASIDSTIVHALKLGHTKVTGRCIGINPINGHQIVYSEDFVNIHVIPFDGIKIRTPLVKIKSGAVMPATIFGLPDISPMVLGTLPSLDVFWSTDQPSVIDIKGVFNDIGVEYKERNAISVRIHALNPGKAQLHAVVLASNGLKFTANVEISVFKVLELEAPKHFVYDPILVPPMAGIQLKANLDDVVYMLDDQQNSSAIRVSRDGLVQSMEANGRSLVIASSQDQTLTIPIEVKNIHYIQISLYQPETRLKHIETNIPNGLNLALKISLHDNIGNEFAHNFEDLHALRYRLANKDLLDVHFGGNFTLKFKFLQESTNILGVALKDQSGIKYPEDYIKLSIGESPVLYPKKTGFSVGDVICFDSPLLDSTKWHSLDTKSVVIGSDNGLARIIGAGKSSKVTITHGNAGSGSYFEFGLNVKGLDKIEFLKRSDIFNGERYLGKIVLKHHLELEKYSNVFAKNMTQCLKNIQTINAGEFFKCHLTVKQGSVGNVLDYFSVTPIFDTKSGSYACSIDPIQLGRDLTDIIKSSEVHLELEARLSNGISDRTTLKIVPAISITPDIISVDQLEHKLITITGIDKVIQKVEVRSSHPNDLEVAFHSKTQHSVHYRARLLKPFMGDLDLNILINSPLTVQTIEIPVVSPNYIRKCASQPFTTIPNMLVSSMSSLGLVVTTIVLIGAVAWIFSYCFQSRQSNLNGAVFSPFQADHSRNGSTMHDKSINSSIMSSSTQSPYSPYGQSPYRTTGGHSQSSASNPEMSPVYGDTSLISPQKRSYRRLNRANELIMCKITVNIFENVTKQKVEMKIIIFLNDCLR</sequence>
<feature type="domain" description="NUP210 Ig-like" evidence="14">
    <location>
        <begin position="626"/>
        <end position="723"/>
    </location>
</feature>
<dbReference type="Pfam" id="PF24935">
    <property type="entry name" value="Ig_NUP210_6th"/>
    <property type="match status" value="1"/>
</dbReference>
<dbReference type="Pfam" id="PF22957">
    <property type="entry name" value="NUP210_Ig"/>
    <property type="match status" value="1"/>
</dbReference>
<keyword evidence="4 11" id="KW-0732">Signal</keyword>
<dbReference type="InterPro" id="IPR056898">
    <property type="entry name" value="Ig_NUP210_6th"/>
</dbReference>
<feature type="domain" description="NUP210 Ig-like" evidence="17">
    <location>
        <begin position="97"/>
        <end position="214"/>
    </location>
</feature>
<feature type="region of interest" description="Disordered" evidence="9">
    <location>
        <begin position="1926"/>
        <end position="1980"/>
    </location>
</feature>
<feature type="compositionally biased region" description="Low complexity" evidence="9">
    <location>
        <begin position="1935"/>
        <end position="1956"/>
    </location>
</feature>
<dbReference type="Pfam" id="PF24902">
    <property type="entry name" value="Ig_NUP210_9th"/>
    <property type="match status" value="1"/>
</dbReference>
<evidence type="ECO:0000259" key="19">
    <source>
        <dbReference type="Pfam" id="PF24935"/>
    </source>
</evidence>
<evidence type="ECO:0000256" key="10">
    <source>
        <dbReference type="SAM" id="Phobius"/>
    </source>
</evidence>
<comment type="subcellular location">
    <subcellularLocation>
        <location evidence="1">Nucleus membrane</location>
        <topology evidence="1">Single-pass membrane protein</topology>
    </subcellularLocation>
</comment>
<evidence type="ECO:0000313" key="21">
    <source>
        <dbReference type="EMBL" id="SSX10610.1"/>
    </source>
</evidence>
<dbReference type="InterPro" id="IPR055099">
    <property type="entry name" value="Ig_NUP210_7th"/>
</dbReference>
<feature type="compositionally biased region" description="Polar residues" evidence="9">
    <location>
        <begin position="1960"/>
        <end position="1971"/>
    </location>
</feature>
<dbReference type="InterPro" id="IPR055094">
    <property type="entry name" value="NUP210_Ig15"/>
</dbReference>
<comment type="similarity">
    <text evidence="2">Belongs to the NUP210 family.</text>
</comment>
<gene>
    <name evidence="21" type="primary">CSON002297</name>
</gene>
<reference evidence="21" key="1">
    <citation type="submission" date="2018-04" db="EMBL/GenBank/DDBJ databases">
        <authorList>
            <person name="Go L.Y."/>
            <person name="Mitchell J.A."/>
        </authorList>
    </citation>
    <scope>NUCLEOTIDE SEQUENCE</scope>
    <source>
        <tissue evidence="21">Whole organism</tissue>
    </source>
</reference>
<evidence type="ECO:0000259" key="20">
    <source>
        <dbReference type="Pfam" id="PF26181"/>
    </source>
</evidence>
<feature type="domain" description="NUP210 Ig-like" evidence="15">
    <location>
        <begin position="224"/>
        <end position="320"/>
    </location>
</feature>
<keyword evidence="3 10" id="KW-0812">Transmembrane</keyword>
<dbReference type="InterPro" id="IPR055097">
    <property type="entry name" value="Ig_NUP210_2nd"/>
</dbReference>
<keyword evidence="7" id="KW-0325">Glycoprotein</keyword>
<evidence type="ECO:0000259" key="12">
    <source>
        <dbReference type="Pfam" id="PF22957"/>
    </source>
</evidence>
<dbReference type="InterPro" id="IPR058779">
    <property type="entry name" value="Ig_NUP210_13th"/>
</dbReference>
<dbReference type="Pfam" id="PF22959">
    <property type="entry name" value="Ig_NUP210_15th"/>
    <property type="match status" value="1"/>
</dbReference>
<dbReference type="InterPro" id="IPR055096">
    <property type="entry name" value="Ig_NUP210_1st"/>
</dbReference>
<evidence type="ECO:0000259" key="15">
    <source>
        <dbReference type="Pfam" id="PF22963"/>
    </source>
</evidence>
<dbReference type="InterPro" id="IPR045197">
    <property type="entry name" value="NUP210-like"/>
</dbReference>
<evidence type="ECO:0000256" key="5">
    <source>
        <dbReference type="ARBA" id="ARBA00022989"/>
    </source>
</evidence>
<evidence type="ECO:0000256" key="11">
    <source>
        <dbReference type="SAM" id="SignalP"/>
    </source>
</evidence>